<dbReference type="InterPro" id="IPR037185">
    <property type="entry name" value="EmrE-like"/>
</dbReference>
<dbReference type="Pfam" id="PF04142">
    <property type="entry name" value="Nuc_sug_transp"/>
    <property type="match status" value="1"/>
</dbReference>
<dbReference type="GO" id="GO:0000139">
    <property type="term" value="C:Golgi membrane"/>
    <property type="evidence" value="ECO:0007669"/>
    <property type="project" value="InterPro"/>
</dbReference>
<dbReference type="InterPro" id="IPR047499">
    <property type="entry name" value="DD_AK7"/>
</dbReference>
<dbReference type="CDD" id="cd22967">
    <property type="entry name" value="DD_AK7"/>
    <property type="match status" value="1"/>
</dbReference>
<dbReference type="Gene3D" id="3.40.50.300">
    <property type="entry name" value="P-loop containing nucleotide triphosphate hydrolases"/>
    <property type="match status" value="1"/>
</dbReference>
<feature type="compositionally biased region" description="Basic and acidic residues" evidence="5">
    <location>
        <begin position="1553"/>
        <end position="1592"/>
    </location>
</feature>
<feature type="transmembrane region" description="Helical" evidence="6">
    <location>
        <begin position="2042"/>
        <end position="2061"/>
    </location>
</feature>
<feature type="transmembrane region" description="Helical" evidence="6">
    <location>
        <begin position="983"/>
        <end position="1005"/>
    </location>
</feature>
<dbReference type="Pfam" id="PF04564">
    <property type="entry name" value="U-box"/>
    <property type="match status" value="1"/>
</dbReference>
<feature type="region of interest" description="Disordered" evidence="5">
    <location>
        <begin position="63"/>
        <end position="82"/>
    </location>
</feature>
<evidence type="ECO:0000256" key="3">
    <source>
        <dbReference type="ARBA" id="ARBA00022989"/>
    </source>
</evidence>
<dbReference type="Gene3D" id="1.20.890.10">
    <property type="entry name" value="cAMP-dependent protein kinase regulatory subunit, dimerization-anchoring domain"/>
    <property type="match status" value="1"/>
</dbReference>
<feature type="transmembrane region" description="Helical" evidence="6">
    <location>
        <begin position="2146"/>
        <end position="2168"/>
    </location>
</feature>
<protein>
    <submittedName>
        <fullName evidence="8">UDP-N-acetylglucosamine transporter</fullName>
    </submittedName>
</protein>
<feature type="region of interest" description="Disordered" evidence="5">
    <location>
        <begin position="1430"/>
        <end position="1450"/>
    </location>
</feature>
<dbReference type="EMBL" id="LSRX01000170">
    <property type="protein sequence ID" value="OLQ05990.1"/>
    <property type="molecule type" value="Genomic_DNA"/>
</dbReference>
<dbReference type="CDD" id="cd22343">
    <property type="entry name" value="PDDEXK_lambda_exonuclease-like"/>
    <property type="match status" value="1"/>
</dbReference>
<dbReference type="SUPFAM" id="SSF52980">
    <property type="entry name" value="Restriction endonuclease-like"/>
    <property type="match status" value="1"/>
</dbReference>
<dbReference type="SUPFAM" id="SSF52540">
    <property type="entry name" value="P-loop containing nucleoside triphosphate hydrolases"/>
    <property type="match status" value="1"/>
</dbReference>
<organism evidence="8 9">
    <name type="scientific">Symbiodinium microadriaticum</name>
    <name type="common">Dinoflagellate</name>
    <name type="synonym">Zooxanthella microadriatica</name>
    <dbReference type="NCBI Taxonomy" id="2951"/>
    <lineage>
        <taxon>Eukaryota</taxon>
        <taxon>Sar</taxon>
        <taxon>Alveolata</taxon>
        <taxon>Dinophyceae</taxon>
        <taxon>Suessiales</taxon>
        <taxon>Symbiodiniaceae</taxon>
        <taxon>Symbiodinium</taxon>
    </lineage>
</organism>
<sequence length="2600" mass="288313">MIRVDFLKLLPGERGQKATCDSSLSSIEEWECMSKAFDPSDGRWQLALADGKGTIRVRPENVTLEPESKGSSSSSGATAESDIPEEFRCVITRDLMERPVITSDGHTYERSAIAKWLEEHSTSPKTGQELPDKVLRPNHALRAQIIAYRDVTGGFDSTCFFRLGPAWSAPMTEMGNRLSFAEEPSSDREAEKPDIGEAEGDELDTTPARVREQLLSSLQVSEEDVGRLLKMPQRYPDGRAHPSWIAARRNRVTASRFAAACSAPGARSNRKVVVADMLALPEGRATQATRFGVQHEDVAREAYIAWRRAEACQQSACELDLQVEALGLCVWLQEPWLAGSPDGLCILQGKPEGLLEIKTAKEWNGVFQSEDLPMDWKYQVHGCMRISAAALGTEIPWCDVFFWTPAEHTCRREFFDAELWEKAMFPSLRHFYFNVFLPQAVEHERERKGLPSLPPWEPEPQEVVRATRPPGQGGPGQAVHVQSTTITLQTPARHILATSGNAAAHRSVPASKPVHFGGLQWLKRCQPACPAKLSNGRMRIFIHNVDSYIGKALVKELRKAEGGLNRIFGTASKADQAPAAVKRIVCRDDPKKAKKMAETIQSCRLVVISLADCTLEDLHFAINALKVDPKANPPKVYGELESDVVFIAISSVPTPTFRLKFQKKAHRTVCRTLAMGQCRVASGPVRSRKSRWPCHPLGLALLAWVLLQDADLLEWEHETSAGPLTEPRGLEHPAHQVHPAFNLGHVTRRSTCAGATCVHGPSQAVFAGRPSKMHDVSRPGMVNSPSSFDHSLEYLAAGGLATAGILAARKASASDADGWIRQLVSPGTLCIIILVFQKCSADALTWWTKARCSLSYSGANVTLLSEVFKFPLLLLAIGYIKTPQQVIPTIRTAFTRRPFSMWWVGLLYAAQNLLYFACLQYCSAATYQVLSQSKLIFTAGFMSQMLGKSFSSMQIVALGLLLLGTLFTQLAEVSGPAVLSGSAPWLGAGLTVLSALLSALPNVFYERLLKEDKDEWVTNLQLTTWICLWVILIKVAGMIVLGTGPGLPSLAEATAGFNAFVWVIVALKTLNCIIIPSCLKYADNILYGYAKPISIVLTCAATSVATGQSPSLTMVAMVWSGTKPEVAGAPLKDSDYLRRQPAEGSQYEQWKEMEDLVFSCFNREGSQVKGFVVAGGVLYGEGEAIFVEMFKDAWRGVQSHVVVTPGINKVPTVHVRDMARVVRQVITNAEGINPLEATPYFLAVDQPPAAKEGQAPMPPSQKDIVQAIVDEMGEHYDVPRVSKASVAEGGMTELQDAMALDLWLEPSAIALAEDFCASLEPPGWICKNGLLANLRTIADEFCNGQKLRAMRILVAGPPNSGKTNLAQAVADHFKVPHLSLPEELGSTDLDKTISQISSSVCHFRGYVLDAGGIGFAEAEKLFRYDIEVPKTEEEQEAEPEGGEPTPPKIERRLNEETCPAMVIITQAPAATCKARWQSSGASLEAFEKSMQAYVNNNLTQDVHSLQDFFQDVAGKGVLNLPIDGKDEEDIFESARIYIERNGRPYNYLTPEEEVSRQIRERRAEKAKAAAEAAESMKQKDDSSAEKREEQRHAARLRIVADHEAAQQKLRDLPLREYLMQYMVPNLTEGLVEVCKVLPDDPVDYLANYLEEHAGMAKAKMLLVSILFASRRHNWRLRSDEKGFRRFRIREDTSKLESHCFQRFHICLRKARSASPMGEVDARRLGALVQEQPELEQLLRTVWAKAHGADGSQVPRSTLVEATMQDPLMLHAFVCGPDRCSAVLARACMNFSDELFWTQDGLSMHLHEFFHEQSCSKTHATDRASQATEPGKRKSHIVTEGYLESSQMYFGEGHGLLLETADPVYSQQTLARRQSMELSFAGPSLESTRREALRRRLRPAILVLVSWSLLALAIWSATQEPSYENDEFPHSTPYDSYNLTFATVMLQIVAASAGVVLMHARTDCLFHLGTILLVMWISEAALVVQYILQFLRIKDYGLTVAISLGCLHGVGFGHQKTFIFNCMSDIELVLAIDLGTRKAARMLLVDAVLSILAVTAAAAQRLRADMGLHWPNSVRILSSMVCWAFLITSTVFASQSFDVMGRVLRLAENTTAHLAQEAKSRSQLWFQNGDPEIQATFHKLRKHRRHVLTLSVSRLLVFGHIMLFGGFLWPLPADLSAQVTDGLGGGFAGYLMTDSVFITTLYYLYLIVIIWYVYGGLSSLVGIHARFQEEELRLAKRAHQQARFSSSSDPRWQAQVQDLACRAITVEVLLDFYHGLGRDYMRGFNPDRHTTSDVVRQAIIPLSASAGSDMASILMQGQRMLPEAMVSHTWRGRFRDLVAAVVADGLGEQEYGRIGNLLDTDVDLIKHWISRGCGLQRTYWICAFCVNQHKSICSPMVPQTDSVTGALVPPCGCGYPKFLNTDAPCREDGASIPCEMNKFGDMMAWLAAKDSSFTHVLALDLDLDLLQRAWCVAEAAESYIMGMSQYMKVSSLSNIRRKWAKVKKLRVEDMSASRPEDVAEILQRIPNKEEFNTQIQKLFDRLFGQFWHLPPSERVRVMCRELRWRMNMVEAMSEEAASPMSSGSQNKGAKSPLPPLESEAF</sequence>
<evidence type="ECO:0000313" key="9">
    <source>
        <dbReference type="Proteomes" id="UP000186817"/>
    </source>
</evidence>
<feature type="transmembrane region" description="Helical" evidence="6">
    <location>
        <begin position="900"/>
        <end position="930"/>
    </location>
</feature>
<feature type="region of interest" description="Disordered" evidence="5">
    <location>
        <begin position="1552"/>
        <end position="1592"/>
    </location>
</feature>
<dbReference type="PROSITE" id="PS51698">
    <property type="entry name" value="U_BOX"/>
    <property type="match status" value="1"/>
</dbReference>
<feature type="transmembrane region" description="Helical" evidence="6">
    <location>
        <begin position="1964"/>
        <end position="1987"/>
    </location>
</feature>
<dbReference type="CDD" id="cd16655">
    <property type="entry name" value="RING-Ubox_WDSUB1-like"/>
    <property type="match status" value="1"/>
</dbReference>
<dbReference type="InterPro" id="IPR011604">
    <property type="entry name" value="PDDEXK-like_dom_sf"/>
</dbReference>
<feature type="transmembrane region" description="Helical" evidence="6">
    <location>
        <begin position="2201"/>
        <end position="2226"/>
    </location>
</feature>
<feature type="transmembrane region" description="Helical" evidence="6">
    <location>
        <begin position="2073"/>
        <end position="2092"/>
    </location>
</feature>
<feature type="region of interest" description="Disordered" evidence="5">
    <location>
        <begin position="179"/>
        <end position="207"/>
    </location>
</feature>
<dbReference type="GO" id="GO:0016567">
    <property type="term" value="P:protein ubiquitination"/>
    <property type="evidence" value="ECO:0007669"/>
    <property type="project" value="InterPro"/>
</dbReference>
<dbReference type="InterPro" id="IPR013083">
    <property type="entry name" value="Znf_RING/FYVE/PHD"/>
</dbReference>
<feature type="transmembrane region" description="Helical" evidence="6">
    <location>
        <begin position="950"/>
        <end position="971"/>
    </location>
</feature>
<dbReference type="Gene3D" id="3.30.40.10">
    <property type="entry name" value="Zinc/RING finger domain, C3HC4 (zinc finger)"/>
    <property type="match status" value="1"/>
</dbReference>
<keyword evidence="2 6" id="KW-0812">Transmembrane</keyword>
<dbReference type="InterPro" id="IPR007858">
    <property type="entry name" value="Dpy-30_motif"/>
</dbReference>
<keyword evidence="9" id="KW-1185">Reference proteome</keyword>
<feature type="compositionally biased region" description="Low complexity" evidence="5">
    <location>
        <begin position="2574"/>
        <end position="2583"/>
    </location>
</feature>
<dbReference type="GO" id="GO:0004842">
    <property type="term" value="F:ubiquitin-protein transferase activity"/>
    <property type="evidence" value="ECO:0007669"/>
    <property type="project" value="InterPro"/>
</dbReference>
<evidence type="ECO:0000256" key="4">
    <source>
        <dbReference type="ARBA" id="ARBA00023136"/>
    </source>
</evidence>
<evidence type="ECO:0000256" key="6">
    <source>
        <dbReference type="SAM" id="Phobius"/>
    </source>
</evidence>
<dbReference type="InterPro" id="IPR003613">
    <property type="entry name" value="Ubox_domain"/>
</dbReference>
<evidence type="ECO:0000256" key="5">
    <source>
        <dbReference type="SAM" id="MobiDB-lite"/>
    </source>
</evidence>
<dbReference type="GO" id="GO:0006281">
    <property type="term" value="P:DNA repair"/>
    <property type="evidence" value="ECO:0007669"/>
    <property type="project" value="UniProtKB-ARBA"/>
</dbReference>
<comment type="caution">
    <text evidence="8">The sequence shown here is derived from an EMBL/GenBank/DDBJ whole genome shotgun (WGS) entry which is preliminary data.</text>
</comment>
<dbReference type="SUPFAM" id="SSF57850">
    <property type="entry name" value="RING/U-box"/>
    <property type="match status" value="1"/>
</dbReference>
<feature type="transmembrane region" description="Helical" evidence="6">
    <location>
        <begin position="1026"/>
        <end position="1047"/>
    </location>
</feature>
<dbReference type="InterPro" id="IPR007271">
    <property type="entry name" value="Nuc_sug_transpt"/>
</dbReference>
<reference evidence="8 9" key="1">
    <citation type="submission" date="2016-02" db="EMBL/GenBank/DDBJ databases">
        <title>Genome analysis of coral dinoflagellate symbionts highlights evolutionary adaptations to a symbiotic lifestyle.</title>
        <authorList>
            <person name="Aranda M."/>
            <person name="Li Y."/>
            <person name="Liew Y.J."/>
            <person name="Baumgarten S."/>
            <person name="Simakov O."/>
            <person name="Wilson M."/>
            <person name="Piel J."/>
            <person name="Ashoor H."/>
            <person name="Bougouffa S."/>
            <person name="Bajic V.B."/>
            <person name="Ryu T."/>
            <person name="Ravasi T."/>
            <person name="Bayer T."/>
            <person name="Micklem G."/>
            <person name="Kim H."/>
            <person name="Bhak J."/>
            <person name="Lajeunesse T.C."/>
            <person name="Voolstra C.R."/>
        </authorList>
    </citation>
    <scope>NUCLEOTIDE SEQUENCE [LARGE SCALE GENOMIC DNA]</scope>
    <source>
        <strain evidence="8 9">CCMP2467</strain>
    </source>
</reference>
<feature type="domain" description="U-box" evidence="7">
    <location>
        <begin position="82"/>
        <end position="155"/>
    </location>
</feature>
<dbReference type="SMART" id="SM00504">
    <property type="entry name" value="Ubox"/>
    <property type="match status" value="1"/>
</dbReference>
<feature type="transmembrane region" description="Helical" evidence="6">
    <location>
        <begin position="1898"/>
        <end position="1916"/>
    </location>
</feature>
<comment type="subcellular location">
    <subcellularLocation>
        <location evidence="1">Membrane</location>
        <topology evidence="1">Multi-pass membrane protein</topology>
    </subcellularLocation>
</comment>
<dbReference type="Gene3D" id="3.90.320.10">
    <property type="match status" value="1"/>
</dbReference>
<gene>
    <name evidence="8" type="primary">Slc35a3</name>
    <name evidence="8" type="ORF">AK812_SmicGene10750</name>
</gene>
<accession>A0A1Q9EEZ6</accession>
<evidence type="ECO:0000256" key="2">
    <source>
        <dbReference type="ARBA" id="ARBA00022692"/>
    </source>
</evidence>
<name>A0A1Q9EEZ6_SYMMI</name>
<dbReference type="InterPro" id="IPR011335">
    <property type="entry name" value="Restrct_endonuc-II-like"/>
</dbReference>
<dbReference type="Pfam" id="PF09588">
    <property type="entry name" value="YqaJ"/>
    <property type="match status" value="1"/>
</dbReference>
<dbReference type="InterPro" id="IPR019080">
    <property type="entry name" value="YqaJ_viral_recombinase"/>
</dbReference>
<dbReference type="InterPro" id="IPR027417">
    <property type="entry name" value="P-loop_NTPase"/>
</dbReference>
<dbReference type="OrthoDB" id="10262413at2759"/>
<dbReference type="SUPFAM" id="SSF103481">
    <property type="entry name" value="Multidrug resistance efflux transporter EmrE"/>
    <property type="match status" value="1"/>
</dbReference>
<dbReference type="Proteomes" id="UP000186817">
    <property type="component" value="Unassembled WGS sequence"/>
</dbReference>
<dbReference type="PANTHER" id="PTHR10231">
    <property type="entry name" value="NUCLEOTIDE-SUGAR TRANSMEMBRANE TRANSPORTER"/>
    <property type="match status" value="1"/>
</dbReference>
<keyword evidence="4 6" id="KW-0472">Membrane</keyword>
<dbReference type="Pfam" id="PF05186">
    <property type="entry name" value="Dpy-30"/>
    <property type="match status" value="1"/>
</dbReference>
<evidence type="ECO:0000256" key="1">
    <source>
        <dbReference type="ARBA" id="ARBA00004141"/>
    </source>
</evidence>
<evidence type="ECO:0000313" key="8">
    <source>
        <dbReference type="EMBL" id="OLQ05990.1"/>
    </source>
</evidence>
<feature type="transmembrane region" description="Helical" evidence="6">
    <location>
        <begin position="1936"/>
        <end position="1957"/>
    </location>
</feature>
<feature type="region of interest" description="Disordered" evidence="5">
    <location>
        <begin position="2574"/>
        <end position="2600"/>
    </location>
</feature>
<feature type="compositionally biased region" description="Low complexity" evidence="5">
    <location>
        <begin position="69"/>
        <end position="81"/>
    </location>
</feature>
<evidence type="ECO:0000259" key="7">
    <source>
        <dbReference type="PROSITE" id="PS51698"/>
    </source>
</evidence>
<proteinExistence type="predicted"/>
<dbReference type="GO" id="GO:0015165">
    <property type="term" value="F:pyrimidine nucleotide-sugar transmembrane transporter activity"/>
    <property type="evidence" value="ECO:0007669"/>
    <property type="project" value="InterPro"/>
</dbReference>
<feature type="transmembrane region" description="Helical" evidence="6">
    <location>
        <begin position="1059"/>
        <end position="1079"/>
    </location>
</feature>
<keyword evidence="3 6" id="KW-1133">Transmembrane helix</keyword>
<feature type="compositionally biased region" description="Basic and acidic residues" evidence="5">
    <location>
        <begin position="185"/>
        <end position="195"/>
    </location>
</feature>